<dbReference type="InterPro" id="IPR036770">
    <property type="entry name" value="Ankyrin_rpt-contain_sf"/>
</dbReference>
<proteinExistence type="predicted"/>
<feature type="coiled-coil region" evidence="2">
    <location>
        <begin position="105"/>
        <end position="132"/>
    </location>
</feature>
<dbReference type="PANTHER" id="PTHR10039:SF16">
    <property type="entry name" value="GPI INOSITOL-DEACYLASE"/>
    <property type="match status" value="1"/>
</dbReference>
<keyword evidence="1" id="KW-0677">Repeat</keyword>
<gene>
    <name evidence="4" type="ORF">PENSTE_c024G10020</name>
</gene>
<dbReference type="AlphaFoldDB" id="A0A1V6SS25"/>
<dbReference type="Proteomes" id="UP000191285">
    <property type="component" value="Unassembled WGS sequence"/>
</dbReference>
<dbReference type="STRING" id="303698.A0A1V6SS25"/>
<evidence type="ECO:0000313" key="4">
    <source>
        <dbReference type="EMBL" id="OQE16474.1"/>
    </source>
</evidence>
<sequence>MGLRDKLKSKWKGLNQISSLPDYKDETSSITNTTAIVARHTTAVPESPPHGCVPILPDDEISSVANSTANEEAKSKTQGVKPGQRDLWYEAFEKLPLNLRKELEKRGLTKINESMSNQIDQLRQEAERLQDRSVERDWRPKVGDHELPIREMTVNIVSWTRKIGDLGIKFAPSPAGGVWAVATFLLEGVDTFNDEKAALLSVVDKTAAAIFRSQVYYDVYTLERTHKADAVQHLHDQMVELYQCILKLLAKSSDLASNTAMQFCRAIFETQKTSDLLSNLEKQEQILQAAAESCEITARARQDDTVIEYLKQAQVCLERFEEYMQILDDKERRDLLEWVSQIEYGSHLDEIEGRRKPDTGDWLIQHEQFQKWFQSSSSEVLWLQGSPSTGKTFLTSGVIRYVLSQAKAQKDGVAYFFCNHDEKNRRENLPILQSLVRQLAAPKSNTSFIRRSLQEARDRAVKRGSRLGPSDCLSQLMESTNLYSTTVIVLDALDEVDTEELGDLIQSLEDIMSRTQDGKIKVFISSRPKEEIGLTYDSKSTVIIQATDNRSDIEKFIDEEMGRHEKTKPQSVVNTKRDEIKERLLQKCDNMFLWVFLQMKQVLRCKSPESIEDVLDNLPKGLGNTYDEILLQIEEDASSKLDIELTKRAFKWVMAAPDPLESEELLAAIRIEIEGEDLRLNSEIQEEDLLNLCKNLLIIDFDCRWRFCHLSVREYLECKPEYNPESVLHCARICFCSLMRTFRPVNEVSEYDSDVTEIELAPENPEDPSHVNHPFSLHVQRSWPYYASKVTANDEPFQLVKTFLGSSNRSSPFYSRWLNYLSGSVSLFSTFRTSQGSSGILEEELKPCNTPVFAIVLFSLHAVFNSFYDNEPFDILQKNMSGLHLPVIAAGVGCIQMCRSIIQRVSQTGQLDMQMKRLMLESALFRNRTLETAKFFVEEIGSDVDHRSIFPGFYKEFDDTPLEIAAELGRLDLIRYFVEEAPANLNSLDGSLAISAAVRSRNLDVVRYFVEKIKGDVNLQDTHGMNPLVWAAFVGSLDIVKYFVEKANVNVNLPNRSYGSAFGAAVYDGHYGIVKYLVEEAKANVNLQGGRYGSALGIAVANGNLGMVKYLVEEAGADVNSLDSYDGPAFEGDLDGYRQALEYLRGVMHDRANGQGQS</sequence>
<dbReference type="InterPro" id="IPR027417">
    <property type="entry name" value="P-loop_NTPase"/>
</dbReference>
<keyword evidence="5" id="KW-1185">Reference proteome</keyword>
<dbReference type="PANTHER" id="PTHR10039">
    <property type="entry name" value="AMELOGENIN"/>
    <property type="match status" value="1"/>
</dbReference>
<dbReference type="Pfam" id="PF24883">
    <property type="entry name" value="NPHP3_N"/>
    <property type="match status" value="1"/>
</dbReference>
<dbReference type="InterPro" id="IPR002110">
    <property type="entry name" value="Ankyrin_rpt"/>
</dbReference>
<dbReference type="Gene3D" id="3.40.50.300">
    <property type="entry name" value="P-loop containing nucleotide triphosphate hydrolases"/>
    <property type="match status" value="1"/>
</dbReference>
<dbReference type="SUPFAM" id="SSF52540">
    <property type="entry name" value="P-loop containing nucleoside triphosphate hydrolases"/>
    <property type="match status" value="1"/>
</dbReference>
<evidence type="ECO:0000259" key="3">
    <source>
        <dbReference type="PROSITE" id="PS50837"/>
    </source>
</evidence>
<evidence type="ECO:0000313" key="5">
    <source>
        <dbReference type="Proteomes" id="UP000191285"/>
    </source>
</evidence>
<reference evidence="5" key="1">
    <citation type="journal article" date="2017" name="Nat. Microbiol.">
        <title>Global analysis of biosynthetic gene clusters reveals vast potential of secondary metabolite production in Penicillium species.</title>
        <authorList>
            <person name="Nielsen J.C."/>
            <person name="Grijseels S."/>
            <person name="Prigent S."/>
            <person name="Ji B."/>
            <person name="Dainat J."/>
            <person name="Nielsen K.F."/>
            <person name="Frisvad J.C."/>
            <person name="Workman M."/>
            <person name="Nielsen J."/>
        </authorList>
    </citation>
    <scope>NUCLEOTIDE SEQUENCE [LARGE SCALE GENOMIC DNA]</scope>
    <source>
        <strain evidence="5">IBT 24891</strain>
    </source>
</reference>
<name>A0A1V6SS25_9EURO</name>
<dbReference type="OrthoDB" id="7464126at2759"/>
<feature type="domain" description="NACHT" evidence="3">
    <location>
        <begin position="379"/>
        <end position="528"/>
    </location>
</feature>
<dbReference type="InterPro" id="IPR007111">
    <property type="entry name" value="NACHT_NTPase"/>
</dbReference>
<dbReference type="SMART" id="SM00248">
    <property type="entry name" value="ANK"/>
    <property type="match status" value="5"/>
</dbReference>
<dbReference type="Pfam" id="PF12796">
    <property type="entry name" value="Ank_2"/>
    <property type="match status" value="2"/>
</dbReference>
<protein>
    <recommendedName>
        <fullName evidence="3">NACHT domain-containing protein</fullName>
    </recommendedName>
</protein>
<accession>A0A1V6SS25</accession>
<evidence type="ECO:0000256" key="2">
    <source>
        <dbReference type="SAM" id="Coils"/>
    </source>
</evidence>
<organism evidence="4 5">
    <name type="scientific">Penicillium steckii</name>
    <dbReference type="NCBI Taxonomy" id="303698"/>
    <lineage>
        <taxon>Eukaryota</taxon>
        <taxon>Fungi</taxon>
        <taxon>Dikarya</taxon>
        <taxon>Ascomycota</taxon>
        <taxon>Pezizomycotina</taxon>
        <taxon>Eurotiomycetes</taxon>
        <taxon>Eurotiomycetidae</taxon>
        <taxon>Eurotiales</taxon>
        <taxon>Aspergillaceae</taxon>
        <taxon>Penicillium</taxon>
    </lineage>
</organism>
<keyword evidence="2" id="KW-0175">Coiled coil</keyword>
<dbReference type="InterPro" id="IPR056884">
    <property type="entry name" value="NPHP3-like_N"/>
</dbReference>
<evidence type="ECO:0000256" key="1">
    <source>
        <dbReference type="ARBA" id="ARBA00022737"/>
    </source>
</evidence>
<dbReference type="Gene3D" id="1.25.40.20">
    <property type="entry name" value="Ankyrin repeat-containing domain"/>
    <property type="match status" value="1"/>
</dbReference>
<comment type="caution">
    <text evidence="4">The sequence shown here is derived from an EMBL/GenBank/DDBJ whole genome shotgun (WGS) entry which is preliminary data.</text>
</comment>
<dbReference type="SUPFAM" id="SSF48403">
    <property type="entry name" value="Ankyrin repeat"/>
    <property type="match status" value="1"/>
</dbReference>
<dbReference type="PROSITE" id="PS50837">
    <property type="entry name" value="NACHT"/>
    <property type="match status" value="1"/>
</dbReference>
<dbReference type="EMBL" id="MLKD01000024">
    <property type="protein sequence ID" value="OQE16474.1"/>
    <property type="molecule type" value="Genomic_DNA"/>
</dbReference>